<proteinExistence type="predicted"/>
<protein>
    <recommendedName>
        <fullName evidence="2">TonB C-terminal domain-containing protein</fullName>
    </recommendedName>
</protein>
<sequence>MNKLIVMCLLLPAIYASGQKKPFYQMKNEIIEKAIAELDSVSSVPGSAFLKEINESKLSGTYVFDITLREKGEVATLFVVNDGESPIAMQNRLKDIVKRYRFGFRVPKGKSYKFQYTFKF</sequence>
<gene>
    <name evidence="1" type="ORF">SDC9_28162</name>
</gene>
<evidence type="ECO:0000313" key="1">
    <source>
        <dbReference type="EMBL" id="MPL82227.1"/>
    </source>
</evidence>
<dbReference type="EMBL" id="VSSQ01000160">
    <property type="protein sequence ID" value="MPL82227.1"/>
    <property type="molecule type" value="Genomic_DNA"/>
</dbReference>
<name>A0A644UTC5_9ZZZZ</name>
<evidence type="ECO:0008006" key="2">
    <source>
        <dbReference type="Google" id="ProtNLM"/>
    </source>
</evidence>
<reference evidence="1" key="1">
    <citation type="submission" date="2019-08" db="EMBL/GenBank/DDBJ databases">
        <authorList>
            <person name="Kucharzyk K."/>
            <person name="Murdoch R.W."/>
            <person name="Higgins S."/>
            <person name="Loffler F."/>
        </authorList>
    </citation>
    <scope>NUCLEOTIDE SEQUENCE</scope>
</reference>
<accession>A0A644UTC5</accession>
<dbReference type="AlphaFoldDB" id="A0A644UTC5"/>
<comment type="caution">
    <text evidence="1">The sequence shown here is derived from an EMBL/GenBank/DDBJ whole genome shotgun (WGS) entry which is preliminary data.</text>
</comment>
<organism evidence="1">
    <name type="scientific">bioreactor metagenome</name>
    <dbReference type="NCBI Taxonomy" id="1076179"/>
    <lineage>
        <taxon>unclassified sequences</taxon>
        <taxon>metagenomes</taxon>
        <taxon>ecological metagenomes</taxon>
    </lineage>
</organism>